<protein>
    <submittedName>
        <fullName evidence="1">Uncharacterized protein</fullName>
    </submittedName>
</protein>
<dbReference type="AlphaFoldDB" id="A0A6G0ZDZ1"/>
<keyword evidence="2" id="KW-1185">Reference proteome</keyword>
<dbReference type="EMBL" id="VUJU01000671">
    <property type="protein sequence ID" value="KAF0768939.1"/>
    <property type="molecule type" value="Genomic_DNA"/>
</dbReference>
<comment type="caution">
    <text evidence="1">The sequence shown here is derived from an EMBL/GenBank/DDBJ whole genome shotgun (WGS) entry which is preliminary data.</text>
</comment>
<organism evidence="1 2">
    <name type="scientific">Aphis craccivora</name>
    <name type="common">Cowpea aphid</name>
    <dbReference type="NCBI Taxonomy" id="307492"/>
    <lineage>
        <taxon>Eukaryota</taxon>
        <taxon>Metazoa</taxon>
        <taxon>Ecdysozoa</taxon>
        <taxon>Arthropoda</taxon>
        <taxon>Hexapoda</taxon>
        <taxon>Insecta</taxon>
        <taxon>Pterygota</taxon>
        <taxon>Neoptera</taxon>
        <taxon>Paraneoptera</taxon>
        <taxon>Hemiptera</taxon>
        <taxon>Sternorrhyncha</taxon>
        <taxon>Aphidomorpha</taxon>
        <taxon>Aphidoidea</taxon>
        <taxon>Aphididae</taxon>
        <taxon>Aphidini</taxon>
        <taxon>Aphis</taxon>
        <taxon>Aphis</taxon>
    </lineage>
</organism>
<sequence>MYSLMTYENDGEKKTRKKVKGLDFFSKKTANHSSGIYIAAMSSLFLIQKLTKC</sequence>
<name>A0A6G0ZDZ1_APHCR</name>
<evidence type="ECO:0000313" key="2">
    <source>
        <dbReference type="Proteomes" id="UP000478052"/>
    </source>
</evidence>
<gene>
    <name evidence="1" type="ORF">FWK35_00004177</name>
</gene>
<accession>A0A6G0ZDZ1</accession>
<evidence type="ECO:0000313" key="1">
    <source>
        <dbReference type="EMBL" id="KAF0768939.1"/>
    </source>
</evidence>
<dbReference type="Proteomes" id="UP000478052">
    <property type="component" value="Unassembled WGS sequence"/>
</dbReference>
<proteinExistence type="predicted"/>
<reference evidence="1 2" key="1">
    <citation type="submission" date="2019-08" db="EMBL/GenBank/DDBJ databases">
        <title>Whole genome of Aphis craccivora.</title>
        <authorList>
            <person name="Voronova N.V."/>
            <person name="Shulinski R.S."/>
            <person name="Bandarenka Y.V."/>
            <person name="Zhorov D.G."/>
            <person name="Warner D."/>
        </authorList>
    </citation>
    <scope>NUCLEOTIDE SEQUENCE [LARGE SCALE GENOMIC DNA]</scope>
    <source>
        <strain evidence="1">180601</strain>
        <tissue evidence="1">Whole Body</tissue>
    </source>
</reference>